<organism evidence="1 2">
    <name type="scientific">Amanita muscaria (strain Koide BX008)</name>
    <dbReference type="NCBI Taxonomy" id="946122"/>
    <lineage>
        <taxon>Eukaryota</taxon>
        <taxon>Fungi</taxon>
        <taxon>Dikarya</taxon>
        <taxon>Basidiomycota</taxon>
        <taxon>Agaricomycotina</taxon>
        <taxon>Agaricomycetes</taxon>
        <taxon>Agaricomycetidae</taxon>
        <taxon>Agaricales</taxon>
        <taxon>Pluteineae</taxon>
        <taxon>Amanitaceae</taxon>
        <taxon>Amanita</taxon>
    </lineage>
</organism>
<reference evidence="1 2" key="1">
    <citation type="submission" date="2014-04" db="EMBL/GenBank/DDBJ databases">
        <title>Evolutionary Origins and Diversification of the Mycorrhizal Mutualists.</title>
        <authorList>
            <consortium name="DOE Joint Genome Institute"/>
            <consortium name="Mycorrhizal Genomics Consortium"/>
            <person name="Kohler A."/>
            <person name="Kuo A."/>
            <person name="Nagy L.G."/>
            <person name="Floudas D."/>
            <person name="Copeland A."/>
            <person name="Barry K.W."/>
            <person name="Cichocki N."/>
            <person name="Veneault-Fourrey C."/>
            <person name="LaButti K."/>
            <person name="Lindquist E.A."/>
            <person name="Lipzen A."/>
            <person name="Lundell T."/>
            <person name="Morin E."/>
            <person name="Murat C."/>
            <person name="Riley R."/>
            <person name="Ohm R."/>
            <person name="Sun H."/>
            <person name="Tunlid A."/>
            <person name="Henrissat B."/>
            <person name="Grigoriev I.V."/>
            <person name="Hibbett D.S."/>
            <person name="Martin F."/>
        </authorList>
    </citation>
    <scope>NUCLEOTIDE SEQUENCE [LARGE SCALE GENOMIC DNA]</scope>
    <source>
        <strain evidence="1 2">Koide BX008</strain>
    </source>
</reference>
<dbReference type="Proteomes" id="UP000054549">
    <property type="component" value="Unassembled WGS sequence"/>
</dbReference>
<keyword evidence="2" id="KW-1185">Reference proteome</keyword>
<accession>A0A0C2S529</accession>
<name>A0A0C2S529_AMAMK</name>
<dbReference type="HOGENOM" id="CLU_065384_0_0_1"/>
<evidence type="ECO:0000313" key="2">
    <source>
        <dbReference type="Proteomes" id="UP000054549"/>
    </source>
</evidence>
<gene>
    <name evidence="1" type="ORF">M378DRAFT_359564</name>
</gene>
<protein>
    <submittedName>
        <fullName evidence="1">Uncharacterized protein</fullName>
    </submittedName>
</protein>
<sequence>MLMNVSEKDLHIRLRRMRSLLQFKPFIQVYHKSFLDFLQDPSRSSQYHVSKEGGLKRYLELIVDSVVRHVSTAIEQPNCHRTCASSPVFKSIVMDYPPMIVLPVEDWQEALKPLLDLQNQLLKTSKPRSCRVTQVMRDLLLHLVILQGRSHTITAAQALESNMNETVTEWSPALVTEAQQNIPEKDLDSCLSVLLSCLRKTDLVMVVDGAIIDRMFSLLAFDYAETVARVQTISDAQKLIDLIDLVRHLVVQ</sequence>
<proteinExistence type="predicted"/>
<evidence type="ECO:0000313" key="1">
    <source>
        <dbReference type="EMBL" id="KIL57820.1"/>
    </source>
</evidence>
<dbReference type="AlphaFoldDB" id="A0A0C2S529"/>
<dbReference type="EMBL" id="KN818356">
    <property type="protein sequence ID" value="KIL57820.1"/>
    <property type="molecule type" value="Genomic_DNA"/>
</dbReference>
<dbReference type="InParanoid" id="A0A0C2S529"/>